<keyword evidence="4" id="KW-0904">Protein phosphatase</keyword>
<dbReference type="CDD" id="cd16343">
    <property type="entry name" value="LMWPTP"/>
    <property type="match status" value="1"/>
</dbReference>
<dbReference type="InterPro" id="IPR050438">
    <property type="entry name" value="LMW_PTPase"/>
</dbReference>
<proteinExistence type="inferred from homology"/>
<dbReference type="InterPro" id="IPR036196">
    <property type="entry name" value="Ptyr_pPase_sf"/>
</dbReference>
<dbReference type="PRINTS" id="PR00719">
    <property type="entry name" value="LMWPTPASE"/>
</dbReference>
<evidence type="ECO:0000256" key="4">
    <source>
        <dbReference type="ARBA" id="ARBA00022912"/>
    </source>
</evidence>
<accession>A0A399E6H2</accession>
<dbReference type="OrthoDB" id="9784339at2"/>
<dbReference type="EC" id="3.1.3.48" evidence="2"/>
<dbReference type="Proteomes" id="UP000266089">
    <property type="component" value="Unassembled WGS sequence"/>
</dbReference>
<dbReference type="AlphaFoldDB" id="A0A399E6H2"/>
<organism evidence="7 8">
    <name type="scientific">Meiothermus taiwanensis</name>
    <dbReference type="NCBI Taxonomy" id="172827"/>
    <lineage>
        <taxon>Bacteria</taxon>
        <taxon>Thermotogati</taxon>
        <taxon>Deinococcota</taxon>
        <taxon>Deinococci</taxon>
        <taxon>Thermales</taxon>
        <taxon>Thermaceae</taxon>
        <taxon>Meiothermus</taxon>
    </lineage>
</organism>
<gene>
    <name evidence="7" type="primary">yfkJ</name>
    <name evidence="7" type="ORF">Mcate_01128</name>
</gene>
<reference evidence="7 8" key="1">
    <citation type="submission" date="2018-08" db="EMBL/GenBank/DDBJ databases">
        <title>Meiothermus cateniformans JCM 15151 genome sequencing project.</title>
        <authorList>
            <person name="Da Costa M.S."/>
            <person name="Albuquerque L."/>
            <person name="Raposo P."/>
            <person name="Froufe H.J.C."/>
            <person name="Barroso C.S."/>
            <person name="Egas C."/>
        </authorList>
    </citation>
    <scope>NUCLEOTIDE SEQUENCE [LARGE SCALE GENOMIC DNA]</scope>
    <source>
        <strain evidence="7 8">JCM 15151</strain>
    </source>
</reference>
<comment type="similarity">
    <text evidence="1">Belongs to the low molecular weight phosphotyrosine protein phosphatase family.</text>
</comment>
<dbReference type="PANTHER" id="PTHR11717:SF7">
    <property type="entry name" value="LOW MOLECULAR WEIGHT PHOSPHOTYROSINE PROTEIN PHOSPHATASE"/>
    <property type="match status" value="1"/>
</dbReference>
<evidence type="ECO:0000256" key="5">
    <source>
        <dbReference type="PIRSR" id="PIRSR617867-1"/>
    </source>
</evidence>
<dbReference type="InterPro" id="IPR023485">
    <property type="entry name" value="Ptyr_pPase"/>
</dbReference>
<dbReference type="SUPFAM" id="SSF52788">
    <property type="entry name" value="Phosphotyrosine protein phosphatases I"/>
    <property type="match status" value="1"/>
</dbReference>
<dbReference type="Gene3D" id="3.40.50.2300">
    <property type="match status" value="1"/>
</dbReference>
<name>A0A399E6H2_9DEIN</name>
<evidence type="ECO:0000256" key="3">
    <source>
        <dbReference type="ARBA" id="ARBA00022801"/>
    </source>
</evidence>
<evidence type="ECO:0000256" key="1">
    <source>
        <dbReference type="ARBA" id="ARBA00011063"/>
    </source>
</evidence>
<dbReference type="InterPro" id="IPR017867">
    <property type="entry name" value="Tyr_phospatase_low_mol_wt"/>
</dbReference>
<feature type="active site" description="Nucleophile" evidence="5">
    <location>
        <position position="8"/>
    </location>
</feature>
<dbReference type="RefSeq" id="WP_027887720.1">
    <property type="nucleotide sequence ID" value="NZ_JBHSXZ010000047.1"/>
</dbReference>
<protein>
    <recommendedName>
        <fullName evidence="2">protein-tyrosine-phosphatase</fullName>
        <ecNumber evidence="2">3.1.3.48</ecNumber>
    </recommendedName>
</protein>
<dbReference type="EMBL" id="QWKX01000021">
    <property type="protein sequence ID" value="RIH77871.1"/>
    <property type="molecule type" value="Genomic_DNA"/>
</dbReference>
<keyword evidence="3 7" id="KW-0378">Hydrolase</keyword>
<evidence type="ECO:0000256" key="2">
    <source>
        <dbReference type="ARBA" id="ARBA00013064"/>
    </source>
</evidence>
<dbReference type="GO" id="GO:0004725">
    <property type="term" value="F:protein tyrosine phosphatase activity"/>
    <property type="evidence" value="ECO:0007669"/>
    <property type="project" value="UniProtKB-EC"/>
</dbReference>
<feature type="active site" description="Proton donor" evidence="5">
    <location>
        <position position="120"/>
    </location>
</feature>
<dbReference type="PANTHER" id="PTHR11717">
    <property type="entry name" value="LOW MOLECULAR WEIGHT PROTEIN TYROSINE PHOSPHATASE"/>
    <property type="match status" value="1"/>
</dbReference>
<evidence type="ECO:0000259" key="6">
    <source>
        <dbReference type="SMART" id="SM00226"/>
    </source>
</evidence>
<feature type="domain" description="Phosphotyrosine protein phosphatase I" evidence="6">
    <location>
        <begin position="2"/>
        <end position="146"/>
    </location>
</feature>
<comment type="caution">
    <text evidence="7">The sequence shown here is derived from an EMBL/GenBank/DDBJ whole genome shotgun (WGS) entry which is preliminary data.</text>
</comment>
<evidence type="ECO:0000313" key="8">
    <source>
        <dbReference type="Proteomes" id="UP000266089"/>
    </source>
</evidence>
<dbReference type="SMART" id="SM00226">
    <property type="entry name" value="LMWPc"/>
    <property type="match status" value="1"/>
</dbReference>
<feature type="active site" evidence="5">
    <location>
        <position position="14"/>
    </location>
</feature>
<dbReference type="Pfam" id="PF01451">
    <property type="entry name" value="LMWPc"/>
    <property type="match status" value="1"/>
</dbReference>
<evidence type="ECO:0000313" key="7">
    <source>
        <dbReference type="EMBL" id="RIH77871.1"/>
    </source>
</evidence>
<sequence length="150" mass="17072">MTRVLFVCMGNICRSPMAEGIFRRKLRERGLEGKFEVDSCGTGGWHQGEPADPRTQAVLRKYGADFPHVARQIRAEDMEYFDHIFVMDKENLRTLERMFPAHRGKARLLLDLNGGGEVPDPYYGGPQDFEAVYQMLDGALEAFFQAHTTT</sequence>